<gene>
    <name evidence="15" type="ORF">A33I_15395</name>
</gene>
<evidence type="ECO:0000313" key="16">
    <source>
        <dbReference type="Proteomes" id="UP000017170"/>
    </source>
</evidence>
<dbReference type="InterPro" id="IPR038987">
    <property type="entry name" value="MoeA-like"/>
</dbReference>
<accession>U6SM22</accession>
<comment type="similarity">
    <text evidence="4 13">Belongs to the MoeA family.</text>
</comment>
<dbReference type="InterPro" id="IPR036425">
    <property type="entry name" value="MoaB/Mog-like_dom_sf"/>
</dbReference>
<dbReference type="GO" id="GO:0061599">
    <property type="term" value="F:molybdopterin molybdotransferase activity"/>
    <property type="evidence" value="ECO:0007669"/>
    <property type="project" value="UniProtKB-UniRule"/>
</dbReference>
<evidence type="ECO:0000256" key="6">
    <source>
        <dbReference type="ARBA" id="ARBA00021108"/>
    </source>
</evidence>
<name>U6SM22_9BACI</name>
<evidence type="ECO:0000256" key="12">
    <source>
        <dbReference type="ARBA" id="ARBA00047317"/>
    </source>
</evidence>
<comment type="pathway">
    <text evidence="3 13">Cofactor biosynthesis; molybdopterin biosynthesis.</text>
</comment>
<dbReference type="InterPro" id="IPR001453">
    <property type="entry name" value="MoaB/Mog_dom"/>
</dbReference>
<evidence type="ECO:0000256" key="8">
    <source>
        <dbReference type="ARBA" id="ARBA00022679"/>
    </source>
</evidence>
<dbReference type="GO" id="GO:0005829">
    <property type="term" value="C:cytosol"/>
    <property type="evidence" value="ECO:0007669"/>
    <property type="project" value="TreeGrafter"/>
</dbReference>
<evidence type="ECO:0000259" key="14">
    <source>
        <dbReference type="SMART" id="SM00852"/>
    </source>
</evidence>
<dbReference type="InterPro" id="IPR005111">
    <property type="entry name" value="MoeA_C_domain_IV"/>
</dbReference>
<comment type="caution">
    <text evidence="15">The sequence shown here is derived from an EMBL/GenBank/DDBJ whole genome shotgun (WGS) entry which is preliminary data.</text>
</comment>
<comment type="function">
    <text evidence="2 13">Catalyzes the insertion of molybdate into adenylated molybdopterin with the concomitant release of AMP.</text>
</comment>
<dbReference type="Pfam" id="PF00994">
    <property type="entry name" value="MoCF_biosynth"/>
    <property type="match status" value="1"/>
</dbReference>
<dbReference type="Gene3D" id="2.40.340.10">
    <property type="entry name" value="MoeA, C-terminal, domain IV"/>
    <property type="match status" value="1"/>
</dbReference>
<dbReference type="Proteomes" id="UP000017170">
    <property type="component" value="Unassembled WGS sequence"/>
</dbReference>
<dbReference type="Gene3D" id="2.170.190.11">
    <property type="entry name" value="Molybdopterin biosynthesis moea protein, domain 3"/>
    <property type="match status" value="1"/>
</dbReference>
<comment type="catalytic activity">
    <reaction evidence="12">
        <text>adenylyl-molybdopterin + molybdate = Mo-molybdopterin + AMP + H(+)</text>
        <dbReference type="Rhea" id="RHEA:35047"/>
        <dbReference type="ChEBI" id="CHEBI:15378"/>
        <dbReference type="ChEBI" id="CHEBI:36264"/>
        <dbReference type="ChEBI" id="CHEBI:62727"/>
        <dbReference type="ChEBI" id="CHEBI:71302"/>
        <dbReference type="ChEBI" id="CHEBI:456215"/>
        <dbReference type="EC" id="2.10.1.1"/>
    </reaction>
</comment>
<dbReference type="InterPro" id="IPR036688">
    <property type="entry name" value="MoeA_C_domain_IV_sf"/>
</dbReference>
<evidence type="ECO:0000256" key="5">
    <source>
        <dbReference type="ARBA" id="ARBA00013269"/>
    </source>
</evidence>
<evidence type="ECO:0000256" key="1">
    <source>
        <dbReference type="ARBA" id="ARBA00001946"/>
    </source>
</evidence>
<keyword evidence="9 13" id="KW-0479">Metal-binding</keyword>
<dbReference type="EC" id="2.10.1.1" evidence="5 13"/>
<dbReference type="NCBIfam" id="NF045515">
    <property type="entry name" value="Glp_gephyrin"/>
    <property type="match status" value="1"/>
</dbReference>
<evidence type="ECO:0000256" key="9">
    <source>
        <dbReference type="ARBA" id="ARBA00022723"/>
    </source>
</evidence>
<dbReference type="PANTHER" id="PTHR10192:SF5">
    <property type="entry name" value="GEPHYRIN"/>
    <property type="match status" value="1"/>
</dbReference>
<dbReference type="SUPFAM" id="SSF63882">
    <property type="entry name" value="MoeA N-terminal region -like"/>
    <property type="match status" value="1"/>
</dbReference>
<dbReference type="InterPro" id="IPR036135">
    <property type="entry name" value="MoeA_linker/N_sf"/>
</dbReference>
<dbReference type="FunFam" id="2.170.190.11:FF:000001">
    <property type="entry name" value="Molybdopterin molybdenumtransferase"/>
    <property type="match status" value="1"/>
</dbReference>
<dbReference type="InterPro" id="IPR005110">
    <property type="entry name" value="MoeA_linker/N"/>
</dbReference>
<dbReference type="CDD" id="cd00887">
    <property type="entry name" value="MoeA"/>
    <property type="match status" value="1"/>
</dbReference>
<evidence type="ECO:0000256" key="10">
    <source>
        <dbReference type="ARBA" id="ARBA00022842"/>
    </source>
</evidence>
<evidence type="ECO:0000256" key="2">
    <source>
        <dbReference type="ARBA" id="ARBA00002901"/>
    </source>
</evidence>
<sequence>MCKKESPVDRKIERYKDRKIDSEVFHLVERRKPIAVSEAVTRVMKYIKEGRVEMVSIDECDGYYLAEEIKADHDVPPFDKSPYDGFAIRAEDTVSATREHPVTLEVIEEIGAGSVAFKSLKEGEAIRIMTGAQIPATADAVVQFELTREFKEAERDFIEIKRSFLAGDNVSKQGEDTTKGSKLVSKGAKITPGVKALLATFGYVKVPVFQKPKVGIFATGTELLDVGDELVPGKIRNSNAYMTAGQLKKAGAEPVYFGKLVDDFDQCYEAISNAIDQVDFLITTGGVSVGDYDYLPAIYEKLGAEVLFNKVGMRPGSVTTVAALGDKLLFGLSGNPSACYVGFELFVRPILLSSFSYDKPHLQKEKAVLDADFPKPNPFTRFVRSRVSIKEGRLHVIPTGLDKSGSVTSLSDANALILLPGGTRGFTTGMDVEVLLLDGEGSKWPWE</sequence>
<organism evidence="15 16">
    <name type="scientific">Alkalihalophilus marmarensis DSM 21297</name>
    <dbReference type="NCBI Taxonomy" id="1188261"/>
    <lineage>
        <taxon>Bacteria</taxon>
        <taxon>Bacillati</taxon>
        <taxon>Bacillota</taxon>
        <taxon>Bacilli</taxon>
        <taxon>Bacillales</taxon>
        <taxon>Bacillaceae</taxon>
        <taxon>Alkalihalophilus</taxon>
    </lineage>
</organism>
<keyword evidence="11 13" id="KW-0501">Molybdenum cofactor biosynthesis</keyword>
<evidence type="ECO:0000256" key="4">
    <source>
        <dbReference type="ARBA" id="ARBA00010763"/>
    </source>
</evidence>
<proteinExistence type="inferred from homology"/>
<dbReference type="Pfam" id="PF03453">
    <property type="entry name" value="MoeA_N"/>
    <property type="match status" value="1"/>
</dbReference>
<dbReference type="FunFam" id="3.40.980.10:FF:000004">
    <property type="entry name" value="Molybdopterin molybdenumtransferase"/>
    <property type="match status" value="1"/>
</dbReference>
<feature type="domain" description="MoaB/Mog" evidence="14">
    <location>
        <begin position="215"/>
        <end position="353"/>
    </location>
</feature>
<reference evidence="15 16" key="1">
    <citation type="journal article" date="2013" name="Genome Announc.">
        <title>Genome Sequence of the Extreme Obligate Alkaliphile Bacillus marmarensis Strain DSM 21297.</title>
        <authorList>
            <person name="Wernick D.G."/>
            <person name="Choi K.Y."/>
            <person name="Tat C.A."/>
            <person name="Lafontaine Rivera J.G."/>
            <person name="Liao J.C."/>
        </authorList>
    </citation>
    <scope>NUCLEOTIDE SEQUENCE [LARGE SCALE GENOMIC DNA]</scope>
    <source>
        <strain evidence="15 16">DSM 21297</strain>
    </source>
</reference>
<comment type="cofactor">
    <cofactor evidence="1 13">
        <name>Mg(2+)</name>
        <dbReference type="ChEBI" id="CHEBI:18420"/>
    </cofactor>
</comment>
<dbReference type="Gene3D" id="3.90.105.10">
    <property type="entry name" value="Molybdopterin biosynthesis moea protein, domain 2"/>
    <property type="match status" value="1"/>
</dbReference>
<keyword evidence="8 13" id="KW-0808">Transferase</keyword>
<dbReference type="SUPFAM" id="SSF63867">
    <property type="entry name" value="MoeA C-terminal domain-like"/>
    <property type="match status" value="1"/>
</dbReference>
<dbReference type="GO" id="GO:0046872">
    <property type="term" value="F:metal ion binding"/>
    <property type="evidence" value="ECO:0007669"/>
    <property type="project" value="UniProtKB-UniRule"/>
</dbReference>
<evidence type="ECO:0000313" key="15">
    <source>
        <dbReference type="EMBL" id="ERN52658.1"/>
    </source>
</evidence>
<evidence type="ECO:0000256" key="7">
    <source>
        <dbReference type="ARBA" id="ARBA00022505"/>
    </source>
</evidence>
<protein>
    <recommendedName>
        <fullName evidence="6 13">Molybdopterin molybdenumtransferase</fullName>
        <ecNumber evidence="5 13">2.10.1.1</ecNumber>
    </recommendedName>
</protein>
<dbReference type="FunFam" id="2.40.340.10:FF:000002">
    <property type="entry name" value="Molybdopterin molybdenumtransferase"/>
    <property type="match status" value="1"/>
</dbReference>
<keyword evidence="16" id="KW-1185">Reference proteome</keyword>
<dbReference type="AlphaFoldDB" id="U6SM22"/>
<dbReference type="PANTHER" id="PTHR10192">
    <property type="entry name" value="MOLYBDOPTERIN BIOSYNTHESIS PROTEIN"/>
    <property type="match status" value="1"/>
</dbReference>
<dbReference type="SUPFAM" id="SSF53218">
    <property type="entry name" value="Molybdenum cofactor biosynthesis proteins"/>
    <property type="match status" value="1"/>
</dbReference>
<dbReference type="Gene3D" id="3.40.980.10">
    <property type="entry name" value="MoaB/Mog-like domain"/>
    <property type="match status" value="1"/>
</dbReference>
<evidence type="ECO:0000256" key="13">
    <source>
        <dbReference type="RuleBase" id="RU365090"/>
    </source>
</evidence>
<dbReference type="UniPathway" id="UPA00344"/>
<dbReference type="PATRIC" id="fig|1188261.3.peg.2499"/>
<evidence type="ECO:0000256" key="11">
    <source>
        <dbReference type="ARBA" id="ARBA00023150"/>
    </source>
</evidence>
<dbReference type="Pfam" id="PF03454">
    <property type="entry name" value="MoeA_C"/>
    <property type="match status" value="1"/>
</dbReference>
<dbReference type="GO" id="GO:0006777">
    <property type="term" value="P:Mo-molybdopterin cofactor biosynthetic process"/>
    <property type="evidence" value="ECO:0007669"/>
    <property type="project" value="UniProtKB-UniRule"/>
</dbReference>
<dbReference type="SMART" id="SM00852">
    <property type="entry name" value="MoCF_biosynth"/>
    <property type="match status" value="1"/>
</dbReference>
<keyword evidence="7 13" id="KW-0500">Molybdenum</keyword>
<keyword evidence="10 13" id="KW-0460">Magnesium</keyword>
<dbReference type="NCBIfam" id="TIGR00177">
    <property type="entry name" value="molyb_syn"/>
    <property type="match status" value="1"/>
</dbReference>
<dbReference type="EMBL" id="ATAE01000033">
    <property type="protein sequence ID" value="ERN52658.1"/>
    <property type="molecule type" value="Genomic_DNA"/>
</dbReference>
<evidence type="ECO:0000256" key="3">
    <source>
        <dbReference type="ARBA" id="ARBA00005046"/>
    </source>
</evidence>